<protein>
    <submittedName>
        <fullName evidence="2">Putative secreted protein</fullName>
    </submittedName>
</protein>
<sequence length="142" mass="14750">MGTRRPLCGILSLSSSGLVGCSLLRRSSLPPPIGCARAACKGGVVGCGVVLEVCKLLGTLLGRRDAQGLFLILVKVARVSRAFALGDEGSLHLLLVDGDPVGGGEPLVVLDVVDPVLEVAKALGQVHLKQVPQQVLQVRREV</sequence>
<dbReference type="EMBL" id="GIFC01011079">
    <property type="protein sequence ID" value="MXU93162.1"/>
    <property type="molecule type" value="Transcribed_RNA"/>
</dbReference>
<feature type="signal peptide" evidence="1">
    <location>
        <begin position="1"/>
        <end position="21"/>
    </location>
</feature>
<feature type="chain" id="PRO_5025596247" evidence="1">
    <location>
        <begin position="22"/>
        <end position="142"/>
    </location>
</feature>
<name>A0A6B0UTZ9_IXORI</name>
<dbReference type="AlphaFoldDB" id="A0A6B0UTZ9"/>
<keyword evidence="1" id="KW-0732">Signal</keyword>
<dbReference type="PROSITE" id="PS51257">
    <property type="entry name" value="PROKAR_LIPOPROTEIN"/>
    <property type="match status" value="1"/>
</dbReference>
<accession>A0A6B0UTZ9</accession>
<evidence type="ECO:0000256" key="1">
    <source>
        <dbReference type="SAM" id="SignalP"/>
    </source>
</evidence>
<evidence type="ECO:0000313" key="2">
    <source>
        <dbReference type="EMBL" id="MXU93162.1"/>
    </source>
</evidence>
<proteinExistence type="predicted"/>
<reference evidence="2" key="1">
    <citation type="submission" date="2019-12" db="EMBL/GenBank/DDBJ databases">
        <title>An insight into the sialome of adult female Ixodes ricinus ticks feeding for 6 days.</title>
        <authorList>
            <person name="Perner J."/>
            <person name="Ribeiro J.M.C."/>
        </authorList>
    </citation>
    <scope>NUCLEOTIDE SEQUENCE</scope>
    <source>
        <strain evidence="2">Semi-engorged</strain>
        <tissue evidence="2">Salivary glands</tissue>
    </source>
</reference>
<organism evidence="2">
    <name type="scientific">Ixodes ricinus</name>
    <name type="common">Common tick</name>
    <name type="synonym">Acarus ricinus</name>
    <dbReference type="NCBI Taxonomy" id="34613"/>
    <lineage>
        <taxon>Eukaryota</taxon>
        <taxon>Metazoa</taxon>
        <taxon>Ecdysozoa</taxon>
        <taxon>Arthropoda</taxon>
        <taxon>Chelicerata</taxon>
        <taxon>Arachnida</taxon>
        <taxon>Acari</taxon>
        <taxon>Parasitiformes</taxon>
        <taxon>Ixodida</taxon>
        <taxon>Ixodoidea</taxon>
        <taxon>Ixodidae</taxon>
        <taxon>Ixodinae</taxon>
        <taxon>Ixodes</taxon>
    </lineage>
</organism>